<sequence>MQLLLATLLATHAAATVVSLSNFVPQVNNLPPNCDRVYSSTIPNCEPNDFEGQCSKQCISGLASLSKSIIKECAGVDVPETSIVGVFLLGQGVGALCKGAQAPVEKSTSTPLQMKTTVISTKSASTTERSSSSSAKETETTSPISSTEPSTTPAPTFQSPTTSQLGMDTASMPKPSPTSNSQKSNHDSGGGSPFDIQAGTASALRSHCLPTLVVLGAVALGFGVLM</sequence>
<protein>
    <recommendedName>
        <fullName evidence="5">Extracellular membrane protein CFEM domain-containing protein</fullName>
    </recommendedName>
</protein>
<feature type="signal peptide" evidence="2">
    <location>
        <begin position="1"/>
        <end position="15"/>
    </location>
</feature>
<dbReference type="AlphaFoldDB" id="A0A9P4MR77"/>
<reference evidence="3" key="1">
    <citation type="journal article" date="2020" name="Stud. Mycol.">
        <title>101 Dothideomycetes genomes: a test case for predicting lifestyles and emergence of pathogens.</title>
        <authorList>
            <person name="Haridas S."/>
            <person name="Albert R."/>
            <person name="Binder M."/>
            <person name="Bloem J."/>
            <person name="Labutti K."/>
            <person name="Salamov A."/>
            <person name="Andreopoulos B."/>
            <person name="Baker S."/>
            <person name="Barry K."/>
            <person name="Bills G."/>
            <person name="Bluhm B."/>
            <person name="Cannon C."/>
            <person name="Castanera R."/>
            <person name="Culley D."/>
            <person name="Daum C."/>
            <person name="Ezra D."/>
            <person name="Gonzalez J."/>
            <person name="Henrissat B."/>
            <person name="Kuo A."/>
            <person name="Liang C."/>
            <person name="Lipzen A."/>
            <person name="Lutzoni F."/>
            <person name="Magnuson J."/>
            <person name="Mondo S."/>
            <person name="Nolan M."/>
            <person name="Ohm R."/>
            <person name="Pangilinan J."/>
            <person name="Park H.-J."/>
            <person name="Ramirez L."/>
            <person name="Alfaro M."/>
            <person name="Sun H."/>
            <person name="Tritt A."/>
            <person name="Yoshinaga Y."/>
            <person name="Zwiers L.-H."/>
            <person name="Turgeon B."/>
            <person name="Goodwin S."/>
            <person name="Spatafora J."/>
            <person name="Crous P."/>
            <person name="Grigoriev I."/>
        </authorList>
    </citation>
    <scope>NUCLEOTIDE SEQUENCE</scope>
    <source>
        <strain evidence="3">ATCC 74209</strain>
    </source>
</reference>
<accession>A0A9P4MR77</accession>
<organism evidence="3 4">
    <name type="scientific">Delitschia confertaspora ATCC 74209</name>
    <dbReference type="NCBI Taxonomy" id="1513339"/>
    <lineage>
        <taxon>Eukaryota</taxon>
        <taxon>Fungi</taxon>
        <taxon>Dikarya</taxon>
        <taxon>Ascomycota</taxon>
        <taxon>Pezizomycotina</taxon>
        <taxon>Dothideomycetes</taxon>
        <taxon>Pleosporomycetidae</taxon>
        <taxon>Pleosporales</taxon>
        <taxon>Delitschiaceae</taxon>
        <taxon>Delitschia</taxon>
    </lineage>
</organism>
<evidence type="ECO:0000313" key="4">
    <source>
        <dbReference type="Proteomes" id="UP000799536"/>
    </source>
</evidence>
<evidence type="ECO:0008006" key="5">
    <source>
        <dbReference type="Google" id="ProtNLM"/>
    </source>
</evidence>
<dbReference type="EMBL" id="ML994336">
    <property type="protein sequence ID" value="KAF2196718.1"/>
    <property type="molecule type" value="Genomic_DNA"/>
</dbReference>
<proteinExistence type="predicted"/>
<feature type="region of interest" description="Disordered" evidence="1">
    <location>
        <begin position="102"/>
        <end position="194"/>
    </location>
</feature>
<keyword evidence="2" id="KW-0732">Signal</keyword>
<evidence type="ECO:0000256" key="2">
    <source>
        <dbReference type="SAM" id="SignalP"/>
    </source>
</evidence>
<feature type="compositionally biased region" description="Polar residues" evidence="1">
    <location>
        <begin position="157"/>
        <end position="166"/>
    </location>
</feature>
<keyword evidence="4" id="KW-1185">Reference proteome</keyword>
<dbReference type="OrthoDB" id="5427833at2759"/>
<gene>
    <name evidence="3" type="ORF">GQ43DRAFT_426009</name>
</gene>
<evidence type="ECO:0000256" key="1">
    <source>
        <dbReference type="SAM" id="MobiDB-lite"/>
    </source>
</evidence>
<feature type="compositionally biased region" description="Low complexity" evidence="1">
    <location>
        <begin position="120"/>
        <end position="156"/>
    </location>
</feature>
<dbReference type="Proteomes" id="UP000799536">
    <property type="component" value="Unassembled WGS sequence"/>
</dbReference>
<evidence type="ECO:0000313" key="3">
    <source>
        <dbReference type="EMBL" id="KAF2196718.1"/>
    </source>
</evidence>
<comment type="caution">
    <text evidence="3">The sequence shown here is derived from an EMBL/GenBank/DDBJ whole genome shotgun (WGS) entry which is preliminary data.</text>
</comment>
<feature type="compositionally biased region" description="Polar residues" evidence="1">
    <location>
        <begin position="106"/>
        <end position="119"/>
    </location>
</feature>
<feature type="chain" id="PRO_5040216873" description="Extracellular membrane protein CFEM domain-containing protein" evidence="2">
    <location>
        <begin position="16"/>
        <end position="226"/>
    </location>
</feature>
<name>A0A9P4MR77_9PLEO</name>